<name>A0A9P4SEK5_9PEZI</name>
<gene>
    <name evidence="2" type="ORF">M501DRAFT_1030119</name>
</gene>
<protein>
    <submittedName>
        <fullName evidence="2">Uncharacterized protein</fullName>
    </submittedName>
</protein>
<feature type="region of interest" description="Disordered" evidence="1">
    <location>
        <begin position="1"/>
        <end position="59"/>
    </location>
</feature>
<sequence length="173" mass="19680">MGCRSSRQKAQTPASSRALANHEPLNIHKIRREKHEGMQAHKGQRSPMETPPPACNDSLNVHRIRRERTQVRKEQRPQLTPTPEFPSTFSTFRANKQVVRRKPVPLRGPGLGNDVYNIIFVLDCSLLVSFVRVFVVHRKLWGDGSDEVVDRMTTLGQGKYLERSDGSFLILLA</sequence>
<dbReference type="AlphaFoldDB" id="A0A9P4SEK5"/>
<comment type="caution">
    <text evidence="2">The sequence shown here is derived from an EMBL/GenBank/DDBJ whole genome shotgun (WGS) entry which is preliminary data.</text>
</comment>
<accession>A0A9P4SEK5</accession>
<evidence type="ECO:0000256" key="1">
    <source>
        <dbReference type="SAM" id="MobiDB-lite"/>
    </source>
</evidence>
<proteinExistence type="predicted"/>
<keyword evidence="3" id="KW-1185">Reference proteome</keyword>
<dbReference type="Proteomes" id="UP000799429">
    <property type="component" value="Unassembled WGS sequence"/>
</dbReference>
<organism evidence="2 3">
    <name type="scientific">Patellaria atrata CBS 101060</name>
    <dbReference type="NCBI Taxonomy" id="1346257"/>
    <lineage>
        <taxon>Eukaryota</taxon>
        <taxon>Fungi</taxon>
        <taxon>Dikarya</taxon>
        <taxon>Ascomycota</taxon>
        <taxon>Pezizomycotina</taxon>
        <taxon>Dothideomycetes</taxon>
        <taxon>Dothideomycetes incertae sedis</taxon>
        <taxon>Patellariales</taxon>
        <taxon>Patellariaceae</taxon>
        <taxon>Patellaria</taxon>
    </lineage>
</organism>
<evidence type="ECO:0000313" key="3">
    <source>
        <dbReference type="Proteomes" id="UP000799429"/>
    </source>
</evidence>
<evidence type="ECO:0000313" key="2">
    <source>
        <dbReference type="EMBL" id="KAF2840919.1"/>
    </source>
</evidence>
<dbReference type="EMBL" id="MU006092">
    <property type="protein sequence ID" value="KAF2840919.1"/>
    <property type="molecule type" value="Genomic_DNA"/>
</dbReference>
<reference evidence="2" key="1">
    <citation type="journal article" date="2020" name="Stud. Mycol.">
        <title>101 Dothideomycetes genomes: a test case for predicting lifestyles and emergence of pathogens.</title>
        <authorList>
            <person name="Haridas S."/>
            <person name="Albert R."/>
            <person name="Binder M."/>
            <person name="Bloem J."/>
            <person name="Labutti K."/>
            <person name="Salamov A."/>
            <person name="Andreopoulos B."/>
            <person name="Baker S."/>
            <person name="Barry K."/>
            <person name="Bills G."/>
            <person name="Bluhm B."/>
            <person name="Cannon C."/>
            <person name="Castanera R."/>
            <person name="Culley D."/>
            <person name="Daum C."/>
            <person name="Ezra D."/>
            <person name="Gonzalez J."/>
            <person name="Henrissat B."/>
            <person name="Kuo A."/>
            <person name="Liang C."/>
            <person name="Lipzen A."/>
            <person name="Lutzoni F."/>
            <person name="Magnuson J."/>
            <person name="Mondo S."/>
            <person name="Nolan M."/>
            <person name="Ohm R."/>
            <person name="Pangilinan J."/>
            <person name="Park H.-J."/>
            <person name="Ramirez L."/>
            <person name="Alfaro M."/>
            <person name="Sun H."/>
            <person name="Tritt A."/>
            <person name="Yoshinaga Y."/>
            <person name="Zwiers L.-H."/>
            <person name="Turgeon B."/>
            <person name="Goodwin S."/>
            <person name="Spatafora J."/>
            <person name="Crous P."/>
            <person name="Grigoriev I."/>
        </authorList>
    </citation>
    <scope>NUCLEOTIDE SEQUENCE</scope>
    <source>
        <strain evidence="2">CBS 101060</strain>
    </source>
</reference>